<reference evidence="2 3" key="1">
    <citation type="journal article" date="2022" name="Nat. Ecol. Evol.">
        <title>A masculinizing supergene underlies an exaggerated male reproductive morph in a spider.</title>
        <authorList>
            <person name="Hendrickx F."/>
            <person name="De Corte Z."/>
            <person name="Sonet G."/>
            <person name="Van Belleghem S.M."/>
            <person name="Kostlbacher S."/>
            <person name="Vangestel C."/>
        </authorList>
    </citation>
    <scope>NUCLEOTIDE SEQUENCE [LARGE SCALE GENOMIC DNA]</scope>
    <source>
        <strain evidence="2">W744_W776</strain>
    </source>
</reference>
<comment type="caution">
    <text evidence="2">The sequence shown here is derived from an EMBL/GenBank/DDBJ whole genome shotgun (WGS) entry which is preliminary data.</text>
</comment>
<keyword evidence="3" id="KW-1185">Reference proteome</keyword>
<dbReference type="Proteomes" id="UP000827092">
    <property type="component" value="Unassembled WGS sequence"/>
</dbReference>
<feature type="region of interest" description="Disordered" evidence="1">
    <location>
        <begin position="1"/>
        <end position="47"/>
    </location>
</feature>
<dbReference type="EMBL" id="JAFNEN010000007">
    <property type="protein sequence ID" value="KAG8201235.1"/>
    <property type="molecule type" value="Genomic_DNA"/>
</dbReference>
<feature type="compositionally biased region" description="Basic residues" evidence="1">
    <location>
        <begin position="32"/>
        <end position="42"/>
    </location>
</feature>
<dbReference type="AlphaFoldDB" id="A0AAV6VXR0"/>
<evidence type="ECO:0000256" key="1">
    <source>
        <dbReference type="SAM" id="MobiDB-lite"/>
    </source>
</evidence>
<proteinExistence type="predicted"/>
<sequence>MVIYAHTPSTESIRMYTTPPTQPEKPNEQHFIHPKTPHKKNKKEQEVRVRGEKNAPVAASAKLTPGANNAAFEKKNKFQNGFRPYHFLFLARLLGGEDRSHVFLWQPLPSANPLLFDSRNARGLDVPSDLKKPTCNEGEEGCPTAAASSSSVGKRREKSRKAWDMHRGRHFHSHLIIYCRYYYHF</sequence>
<evidence type="ECO:0000313" key="2">
    <source>
        <dbReference type="EMBL" id="KAG8201235.1"/>
    </source>
</evidence>
<accession>A0AAV6VXR0</accession>
<organism evidence="2 3">
    <name type="scientific">Oedothorax gibbosus</name>
    <dbReference type="NCBI Taxonomy" id="931172"/>
    <lineage>
        <taxon>Eukaryota</taxon>
        <taxon>Metazoa</taxon>
        <taxon>Ecdysozoa</taxon>
        <taxon>Arthropoda</taxon>
        <taxon>Chelicerata</taxon>
        <taxon>Arachnida</taxon>
        <taxon>Araneae</taxon>
        <taxon>Araneomorphae</taxon>
        <taxon>Entelegynae</taxon>
        <taxon>Araneoidea</taxon>
        <taxon>Linyphiidae</taxon>
        <taxon>Erigoninae</taxon>
        <taxon>Oedothorax</taxon>
    </lineage>
</organism>
<name>A0AAV6VXR0_9ARAC</name>
<evidence type="ECO:0000313" key="3">
    <source>
        <dbReference type="Proteomes" id="UP000827092"/>
    </source>
</evidence>
<gene>
    <name evidence="2" type="ORF">JTE90_019874</name>
</gene>
<feature type="region of interest" description="Disordered" evidence="1">
    <location>
        <begin position="127"/>
        <end position="155"/>
    </location>
</feature>
<protein>
    <submittedName>
        <fullName evidence="2">Uncharacterized protein</fullName>
    </submittedName>
</protein>